<organism evidence="2 3">
    <name type="scientific">Leucobacter komagatae</name>
    <dbReference type="NCBI Taxonomy" id="55969"/>
    <lineage>
        <taxon>Bacteria</taxon>
        <taxon>Bacillati</taxon>
        <taxon>Actinomycetota</taxon>
        <taxon>Actinomycetes</taxon>
        <taxon>Micrococcales</taxon>
        <taxon>Microbacteriaceae</taxon>
        <taxon>Leucobacter</taxon>
    </lineage>
</organism>
<dbReference type="InterPro" id="IPR041497">
    <property type="entry name" value="Thump-like"/>
</dbReference>
<dbReference type="Gene3D" id="3.40.50.150">
    <property type="entry name" value="Vaccinia Virus protein VP39"/>
    <property type="match status" value="1"/>
</dbReference>
<accession>A0A542XXQ6</accession>
<dbReference type="CDD" id="cd02440">
    <property type="entry name" value="AdoMet_MTases"/>
    <property type="match status" value="1"/>
</dbReference>
<proteinExistence type="predicted"/>
<sequence>MHPGPVSSSPGWDGLTTPDGHDLLGRIAALRAAGDAPDLVNQRLRKDGADPELLAAALTVAGLRDRAAPKFGANAPDMLFTQAGLEQASRAHVAELHAARFASCKAVADLGCGLGAESLAFLRAGKRVRAVELDPLTARFAEHNLAVEARGLAAAGGSPEFDVLVGDATVVGAGDADAVFLDPARRTAGHRDTRRLASSDDYSPTLDFAFRAARSAVAGGVKLGPGLDRELIPSDAEAQWVSVDGQVVEMGLWFGEAARAGVGRSATLVSHDDGPLAAPTVHELRAATDAPDAEARELGEYLFEPDGAVIRARLIGLLAKELGAGMLREGIAYLTADRPAHTPFAQAFRVIEELPAREKDLKRALAARGIGRLEIKKRGVDVDPAALRTRMRLKGPHSATLILSRSANRHVALLAERC</sequence>
<dbReference type="InterPro" id="IPR029063">
    <property type="entry name" value="SAM-dependent_MTases_sf"/>
</dbReference>
<protein>
    <recommendedName>
        <fullName evidence="1">THUMP-like domain-containing protein</fullName>
    </recommendedName>
</protein>
<dbReference type="SUPFAM" id="SSF53335">
    <property type="entry name" value="S-adenosyl-L-methionine-dependent methyltransferases"/>
    <property type="match status" value="1"/>
</dbReference>
<evidence type="ECO:0000313" key="3">
    <source>
        <dbReference type="Proteomes" id="UP000319094"/>
    </source>
</evidence>
<evidence type="ECO:0000313" key="2">
    <source>
        <dbReference type="EMBL" id="TQL40608.1"/>
    </source>
</evidence>
<keyword evidence="3" id="KW-1185">Reference proteome</keyword>
<reference evidence="2 3" key="1">
    <citation type="submission" date="2019-06" db="EMBL/GenBank/DDBJ databases">
        <title>Sequencing the genomes of 1000 actinobacteria strains.</title>
        <authorList>
            <person name="Klenk H.-P."/>
        </authorList>
    </citation>
    <scope>NUCLEOTIDE SEQUENCE [LARGE SCALE GENOMIC DNA]</scope>
    <source>
        <strain evidence="2 3">DSM 8803</strain>
    </source>
</reference>
<dbReference type="Pfam" id="PF18096">
    <property type="entry name" value="Thump_like"/>
    <property type="match status" value="1"/>
</dbReference>
<comment type="caution">
    <text evidence="2">The sequence shown here is derived from an EMBL/GenBank/DDBJ whole genome shotgun (WGS) entry which is preliminary data.</text>
</comment>
<evidence type="ECO:0000259" key="1">
    <source>
        <dbReference type="Pfam" id="PF18096"/>
    </source>
</evidence>
<gene>
    <name evidence="2" type="ORF">FB468_3129</name>
</gene>
<dbReference type="AlphaFoldDB" id="A0A542XXQ6"/>
<name>A0A542XXQ6_9MICO</name>
<dbReference type="Proteomes" id="UP000319094">
    <property type="component" value="Unassembled WGS sequence"/>
</dbReference>
<dbReference type="EMBL" id="VFON01000002">
    <property type="protein sequence ID" value="TQL40608.1"/>
    <property type="molecule type" value="Genomic_DNA"/>
</dbReference>
<feature type="domain" description="THUMP-like" evidence="1">
    <location>
        <begin position="345"/>
        <end position="417"/>
    </location>
</feature>